<feature type="region of interest" description="Disordered" evidence="8">
    <location>
        <begin position="868"/>
        <end position="898"/>
    </location>
</feature>
<feature type="compositionally biased region" description="Acidic residues" evidence="8">
    <location>
        <begin position="1002"/>
        <end position="1011"/>
    </location>
</feature>
<evidence type="ECO:0000256" key="2">
    <source>
        <dbReference type="ARBA" id="ARBA00022723"/>
    </source>
</evidence>
<dbReference type="InterPro" id="IPR036028">
    <property type="entry name" value="SH3-like_dom_sf"/>
</dbReference>
<feature type="domain" description="SH3" evidence="9">
    <location>
        <begin position="668"/>
        <end position="725"/>
    </location>
</feature>
<dbReference type="InterPro" id="IPR026870">
    <property type="entry name" value="Zinc_ribbon_dom"/>
</dbReference>
<dbReference type="Pfam" id="PF13240">
    <property type="entry name" value="Zn_Ribbon_1"/>
    <property type="match status" value="1"/>
</dbReference>
<dbReference type="SMART" id="SM00326">
    <property type="entry name" value="SH3"/>
    <property type="match status" value="2"/>
</dbReference>
<dbReference type="AlphaFoldDB" id="A0AAV2Z152"/>
<feature type="region of interest" description="Disordered" evidence="8">
    <location>
        <begin position="429"/>
        <end position="448"/>
    </location>
</feature>
<feature type="region of interest" description="Disordered" evidence="8">
    <location>
        <begin position="721"/>
        <end position="747"/>
    </location>
</feature>
<dbReference type="EMBL" id="DAKRPA010000085">
    <property type="protein sequence ID" value="DAZ99334.1"/>
    <property type="molecule type" value="Genomic_DNA"/>
</dbReference>
<accession>A0AAV2Z152</accession>
<keyword evidence="4 6" id="KW-0862">Zinc</keyword>
<dbReference type="SMART" id="SM00132">
    <property type="entry name" value="LIM"/>
    <property type="match status" value="4"/>
</dbReference>
<evidence type="ECO:0000259" key="10">
    <source>
        <dbReference type="PROSITE" id="PS50023"/>
    </source>
</evidence>
<dbReference type="Gene3D" id="2.30.30.40">
    <property type="entry name" value="SH3 Domains"/>
    <property type="match status" value="2"/>
</dbReference>
<dbReference type="Pfam" id="PF00018">
    <property type="entry name" value="SH3_1"/>
    <property type="match status" value="1"/>
</dbReference>
<evidence type="ECO:0000256" key="8">
    <source>
        <dbReference type="SAM" id="MobiDB-lite"/>
    </source>
</evidence>
<dbReference type="PROSITE" id="PS50002">
    <property type="entry name" value="SH3"/>
    <property type="match status" value="2"/>
</dbReference>
<evidence type="ECO:0000313" key="12">
    <source>
        <dbReference type="Proteomes" id="UP001146120"/>
    </source>
</evidence>
<keyword evidence="12" id="KW-1185">Reference proteome</keyword>
<keyword evidence="2 6" id="KW-0479">Metal-binding</keyword>
<proteinExistence type="predicted"/>
<dbReference type="PANTHER" id="PTHR24207">
    <property type="entry name" value="ZYX102 PROTEIN"/>
    <property type="match status" value="1"/>
</dbReference>
<dbReference type="SUPFAM" id="SSF57716">
    <property type="entry name" value="Glucocorticoid receptor-like (DNA-binding domain)"/>
    <property type="match status" value="1"/>
</dbReference>
<reference evidence="11" key="2">
    <citation type="journal article" date="2023" name="Microbiol Resour">
        <title>Decontamination and Annotation of the Draft Genome Sequence of the Oomycete Lagenidium giganteum ARSEF 373.</title>
        <authorList>
            <person name="Morgan W.R."/>
            <person name="Tartar A."/>
        </authorList>
    </citation>
    <scope>NUCLEOTIDE SEQUENCE</scope>
    <source>
        <strain evidence="11">ARSEF 373</strain>
    </source>
</reference>
<evidence type="ECO:0000256" key="3">
    <source>
        <dbReference type="ARBA" id="ARBA00022737"/>
    </source>
</evidence>
<dbReference type="GO" id="GO:0046872">
    <property type="term" value="F:metal ion binding"/>
    <property type="evidence" value="ECO:0007669"/>
    <property type="project" value="UniProtKB-KW"/>
</dbReference>
<feature type="compositionally biased region" description="Basic and acidic residues" evidence="8">
    <location>
        <begin position="868"/>
        <end position="887"/>
    </location>
</feature>
<reference evidence="11" key="1">
    <citation type="submission" date="2022-11" db="EMBL/GenBank/DDBJ databases">
        <authorList>
            <person name="Morgan W.R."/>
            <person name="Tartar A."/>
        </authorList>
    </citation>
    <scope>NUCLEOTIDE SEQUENCE</scope>
    <source>
        <strain evidence="11">ARSEF 373</strain>
    </source>
</reference>
<feature type="domain" description="SH3" evidence="9">
    <location>
        <begin position="74"/>
        <end position="134"/>
    </location>
</feature>
<evidence type="ECO:0000256" key="1">
    <source>
        <dbReference type="ARBA" id="ARBA00022443"/>
    </source>
</evidence>
<evidence type="ECO:0000313" key="11">
    <source>
        <dbReference type="EMBL" id="DAZ99334.1"/>
    </source>
</evidence>
<keyword evidence="3" id="KW-0677">Repeat</keyword>
<organism evidence="11 12">
    <name type="scientific">Lagenidium giganteum</name>
    <dbReference type="NCBI Taxonomy" id="4803"/>
    <lineage>
        <taxon>Eukaryota</taxon>
        <taxon>Sar</taxon>
        <taxon>Stramenopiles</taxon>
        <taxon>Oomycota</taxon>
        <taxon>Peronosporomycetes</taxon>
        <taxon>Pythiales</taxon>
        <taxon>Pythiaceae</taxon>
    </lineage>
</organism>
<name>A0AAV2Z152_9STRA</name>
<dbReference type="Pfam" id="PF07653">
    <property type="entry name" value="SH3_2"/>
    <property type="match status" value="1"/>
</dbReference>
<keyword evidence="1 7" id="KW-0728">SH3 domain</keyword>
<evidence type="ECO:0000256" key="5">
    <source>
        <dbReference type="ARBA" id="ARBA00023038"/>
    </source>
</evidence>
<dbReference type="PANTHER" id="PTHR24207:SF2">
    <property type="entry name" value="ZYX102 PROTEIN"/>
    <property type="match status" value="1"/>
</dbReference>
<comment type="caution">
    <text evidence="11">The sequence shown here is derived from an EMBL/GenBank/DDBJ whole genome shotgun (WGS) entry which is preliminary data.</text>
</comment>
<dbReference type="PROSITE" id="PS50023">
    <property type="entry name" value="LIM_DOMAIN_2"/>
    <property type="match status" value="3"/>
</dbReference>
<gene>
    <name evidence="11" type="ORF">N0F65_005185</name>
</gene>
<dbReference type="Gene3D" id="2.10.110.10">
    <property type="entry name" value="Cysteine Rich Protein"/>
    <property type="match status" value="4"/>
</dbReference>
<evidence type="ECO:0000256" key="7">
    <source>
        <dbReference type="PROSITE-ProRule" id="PRU00192"/>
    </source>
</evidence>
<dbReference type="CDD" id="cd09396">
    <property type="entry name" value="LIM_DA1"/>
    <property type="match status" value="1"/>
</dbReference>
<dbReference type="InterPro" id="IPR001452">
    <property type="entry name" value="SH3_domain"/>
</dbReference>
<dbReference type="Pfam" id="PF00412">
    <property type="entry name" value="LIM"/>
    <property type="match status" value="4"/>
</dbReference>
<feature type="region of interest" description="Disordered" evidence="8">
    <location>
        <begin position="947"/>
        <end position="1073"/>
    </location>
</feature>
<sequence length="1073" mass="118382">MPSFCPKCGEYVVASECGKCGEKAVATQINRWKRDTPVAAAGGNGGSAGYVPSAFIAAARLGQSLGRVKQAAASAGEPATALYNFVPQDPSTQIPLTKGDVVEVVRKDSDGWWFVRKGTEKGLVPGSYVRIDNPQRTLPDAAILAAREASNQRFMELSSRSSSSSMVSEDQNRKSVEYTSPLGLESSVAETSPPPADDAGPVRPDARANDGIDRKPKQVRKLRKCFACNETILGRTKVAKEQIFHEICLLCRGCRDPIEEDDEFTIIKKKAYHNDCAKEVIHCRICDKEILGRVYRTAGSVFHKLCMTCSLCSSELDEGTGKLENDALVCDSCCAAREAKIKAEKAAAAAKLAQATAPQDLARNRKNSVLESMHDGKRDLPPPAPVEEEEKAVEEVNRKFSVTSVSSGLGDFDLKSSAPQPDIHERLSDMSELESEADHDNDYGGNLLNSERESLRLSQVLDLGTIESFESTGRQTHDRLSAMSDLSGISEDDGDASNAHPEAVEEGDEEFLSDEEDRELCGGCGLVLEGEAIGALEKFFHYECFKCSHCQKVIAEDDGYAEKDGMAFHQGCYQVRFGKKCCRCKQVLKGKVVKALDQLYHPDCFVCFTCSSSLSESFFEHQGQAICAKCKHNTIMEETAQAQAKLKPIGSATAGYQFVAQVSDRNVFASGTINDLCAFQDETQLTINPGDNLAILQKDDDGWWLVELRNQRGYVPGSYLVEHPKNVEPPKEPTPPPSPAKEAPPPGLCSECGTKNPDVARFCRSCGNRLQIVLVFFSERIMVILRALRRYVQPALRQQAAAYSRKSGMMSVWDRVRPSFWHPMATLEQSMMEMDRMANQLLSSASFPFSSTHLMPRMGEDDEFFKDLPVKSPKEAPKQGHSKEKATTEASKPQQSYSSYMYSSSTVYDENGHRVSTVRRRYEDSAGRLKAVHEREIDDKKVKSIWHRKSKDDEGEHHTKAKDCSVEEFEEEWQMTPFGKAEDEQRQVGGDQKANATKSQDNPEDGEESQPDIEVPKNYTFGSDPEAAKKAPPKEPSTAAHGVTEEAKSRSRQEANAQGSKNQAEETTPPQYG</sequence>
<feature type="region of interest" description="Disordered" evidence="8">
    <location>
        <begin position="155"/>
        <end position="213"/>
    </location>
</feature>
<dbReference type="InterPro" id="IPR001781">
    <property type="entry name" value="Znf_LIM"/>
</dbReference>
<evidence type="ECO:0000256" key="6">
    <source>
        <dbReference type="PROSITE-ProRule" id="PRU00125"/>
    </source>
</evidence>
<feature type="compositionally biased region" description="Basic and acidic residues" evidence="8">
    <location>
        <begin position="722"/>
        <end position="731"/>
    </location>
</feature>
<protein>
    <submittedName>
        <fullName evidence="11">Uncharacterized protein</fullName>
    </submittedName>
</protein>
<feature type="domain" description="LIM zinc-binding" evidence="10">
    <location>
        <begin position="519"/>
        <end position="578"/>
    </location>
</feature>
<feature type="region of interest" description="Disordered" evidence="8">
    <location>
        <begin position="370"/>
        <end position="395"/>
    </location>
</feature>
<feature type="compositionally biased region" description="Basic and acidic residues" evidence="8">
    <location>
        <begin position="950"/>
        <end position="965"/>
    </location>
</feature>
<dbReference type="PROSITE" id="PS00478">
    <property type="entry name" value="LIM_DOMAIN_1"/>
    <property type="match status" value="2"/>
</dbReference>
<feature type="compositionally biased region" description="Basic and acidic residues" evidence="8">
    <location>
        <begin position="204"/>
        <end position="213"/>
    </location>
</feature>
<evidence type="ECO:0000259" key="9">
    <source>
        <dbReference type="PROSITE" id="PS50002"/>
    </source>
</evidence>
<keyword evidence="5 6" id="KW-0440">LIM domain</keyword>
<dbReference type="SUPFAM" id="SSF50044">
    <property type="entry name" value="SH3-domain"/>
    <property type="match status" value="2"/>
</dbReference>
<feature type="region of interest" description="Disordered" evidence="8">
    <location>
        <begin position="485"/>
        <end position="511"/>
    </location>
</feature>
<feature type="compositionally biased region" description="Pro residues" evidence="8">
    <location>
        <begin position="732"/>
        <end position="747"/>
    </location>
</feature>
<evidence type="ECO:0000256" key="4">
    <source>
        <dbReference type="ARBA" id="ARBA00022833"/>
    </source>
</evidence>
<feature type="compositionally biased region" description="Low complexity" evidence="8">
    <location>
        <begin position="158"/>
        <end position="168"/>
    </location>
</feature>
<feature type="domain" description="LIM zinc-binding" evidence="10">
    <location>
        <begin position="281"/>
        <end position="340"/>
    </location>
</feature>
<feature type="compositionally biased region" description="Basic and acidic residues" evidence="8">
    <location>
        <begin position="1043"/>
        <end position="1053"/>
    </location>
</feature>
<feature type="domain" description="LIM zinc-binding" evidence="10">
    <location>
        <begin position="579"/>
        <end position="637"/>
    </location>
</feature>
<dbReference type="Proteomes" id="UP001146120">
    <property type="component" value="Unassembled WGS sequence"/>
</dbReference>
<feature type="compositionally biased region" description="Polar residues" evidence="8">
    <location>
        <begin position="1054"/>
        <end position="1073"/>
    </location>
</feature>